<protein>
    <submittedName>
        <fullName evidence="2">Vacuolar protein-sorting-associated protein 33</fullName>
    </submittedName>
</protein>
<proteinExistence type="inferred from homology"/>
<evidence type="ECO:0000313" key="3">
    <source>
        <dbReference type="Proteomes" id="UP001479436"/>
    </source>
</evidence>
<dbReference type="EMBL" id="JASJQH010000010">
    <property type="protein sequence ID" value="KAK9768642.1"/>
    <property type="molecule type" value="Genomic_DNA"/>
</dbReference>
<dbReference type="PANTHER" id="PTHR11679">
    <property type="entry name" value="VESICLE PROTEIN SORTING-ASSOCIATED"/>
    <property type="match status" value="1"/>
</dbReference>
<dbReference type="InterPro" id="IPR043154">
    <property type="entry name" value="Sec-1-like_dom1"/>
</dbReference>
<comment type="caution">
    <text evidence="2">The sequence shown here is derived from an EMBL/GenBank/DDBJ whole genome shotgun (WGS) entry which is preliminary data.</text>
</comment>
<dbReference type="Gene3D" id="3.90.830.10">
    <property type="entry name" value="Syntaxin Binding Protein 1, Chain A, domain 2"/>
    <property type="match status" value="1"/>
</dbReference>
<evidence type="ECO:0000256" key="1">
    <source>
        <dbReference type="ARBA" id="ARBA00009884"/>
    </source>
</evidence>
<dbReference type="Gene3D" id="3.40.50.2060">
    <property type="match status" value="1"/>
</dbReference>
<dbReference type="SUPFAM" id="SSF56815">
    <property type="entry name" value="Sec1/munc18-like (SM) proteins"/>
    <property type="match status" value="1"/>
</dbReference>
<organism evidence="2 3">
    <name type="scientific">Basidiobolus ranarum</name>
    <dbReference type="NCBI Taxonomy" id="34480"/>
    <lineage>
        <taxon>Eukaryota</taxon>
        <taxon>Fungi</taxon>
        <taxon>Fungi incertae sedis</taxon>
        <taxon>Zoopagomycota</taxon>
        <taxon>Entomophthoromycotina</taxon>
        <taxon>Basidiobolomycetes</taxon>
        <taxon>Basidiobolales</taxon>
        <taxon>Basidiobolaceae</taxon>
        <taxon>Basidiobolus</taxon>
    </lineage>
</organism>
<dbReference type="Gene3D" id="3.40.50.1910">
    <property type="match status" value="1"/>
</dbReference>
<dbReference type="Proteomes" id="UP001479436">
    <property type="component" value="Unassembled WGS sequence"/>
</dbReference>
<dbReference type="InterPro" id="IPR043155">
    <property type="entry name" value="VPS33_dom3b"/>
</dbReference>
<evidence type="ECO:0000313" key="2">
    <source>
        <dbReference type="EMBL" id="KAK9768642.1"/>
    </source>
</evidence>
<accession>A0ABR2X4D6</accession>
<dbReference type="InterPro" id="IPR001619">
    <property type="entry name" value="Sec1-like"/>
</dbReference>
<keyword evidence="3" id="KW-1185">Reference proteome</keyword>
<dbReference type="InterPro" id="IPR036045">
    <property type="entry name" value="Sec1-like_sf"/>
</dbReference>
<comment type="similarity">
    <text evidence="1">Belongs to the STXBP/unc-18/SEC1 family.</text>
</comment>
<dbReference type="InterPro" id="IPR043127">
    <property type="entry name" value="Sec-1-like_dom3a"/>
</dbReference>
<reference evidence="2 3" key="1">
    <citation type="submission" date="2023-04" db="EMBL/GenBank/DDBJ databases">
        <title>Genome of Basidiobolus ranarum AG-B5.</title>
        <authorList>
            <person name="Stajich J.E."/>
            <person name="Carter-House D."/>
            <person name="Gryganskyi A."/>
        </authorList>
    </citation>
    <scope>NUCLEOTIDE SEQUENCE [LARGE SCALE GENOMIC DNA]</scope>
    <source>
        <strain evidence="2 3">AG-B5</strain>
    </source>
</reference>
<dbReference type="InterPro" id="IPR027482">
    <property type="entry name" value="Sec1-like_dom2"/>
</dbReference>
<sequence length="626" mass="70336">MSAPHLGHTSLNINALRDLSRKELTDVLDSARGKKTLVLDPNLSGPLSLITEFSLLKEHGVEKIFYLQSGPLETDSSSIIYICRPNLQYVRYIAEHVKQHSDSGKSFNLFFVPRRTMICERLLEEEGLILNQTIHITIGEYHLDLIPFEDDLLSLELDNSFKELYLDGDNTSIYYVARAIMRLQSIYGFFPRIIGKGDCAKLLSDMLLRMRREMAIDDPLVTQSMSISSNIDSLVIIDRASDLVTPLCTQLTYEGLVDEYFGIKNTFVEVDAAVAPGSPNVAGSSSGAASVPTNKKKKVPLNSSDKLFLEIRDMNFAVVGSVLNKVAKRINEDYEGRHHAKTVGQIREFIGKLGGLQNEHSSLKTHTTIAEQIMSCTTSEDFNRMLEVQQNFTAGYDTNTQSPYIEELINRQAPLIQVLRLLCLQSLVNNGLKSKTYDFFRKEITQTYGFEHIVTLHNLAKVGLLKVQDVNRNSYPQVRKSLRLIVDQVDERSPNDIAYVYSGYAPLSVRLVQCVYRNTAPTVRNAVGVGAGWKGLEDVIRMIPGKMFDEVQPVEDGIARTVKRWNKSGQPRISIVLFLGGCTYTEISAIRFLSQQEEGREYVIATTQIINGNTLLDPLIEKVNHE</sequence>
<gene>
    <name evidence="2" type="primary">VPS33</name>
    <name evidence="2" type="ORF">K7432_000556</name>
</gene>
<dbReference type="Gene3D" id="1.25.40.850">
    <property type="match status" value="1"/>
</dbReference>
<name>A0ABR2X4D6_9FUNG</name>
<dbReference type="PIRSF" id="PIRSF005715">
    <property type="entry name" value="VPS45_Sec1"/>
    <property type="match status" value="1"/>
</dbReference>
<dbReference type="Pfam" id="PF00995">
    <property type="entry name" value="Sec1"/>
    <property type="match status" value="1"/>
</dbReference>